<sequence length="336" mass="37269">MSSSGRVRTNRARAERLALRLSQSRGLFTVYDAAGLALAAGDLDDVERWLIDRTRYPKPGPAAKPTPPAWAPWVDMFIAEQQAAKRRPGTITTRVKHLLVFARSRPDVTPMTVTRDDLVNYIGSQQWHPRTVHGVRASFRLFFRLLVDLGHRVDDPARTLPAVRIPRSVPRPCPDHVVRAVYASLEDDRLRTAVRITVETGLRRSEVARVRSADVEGRRDAHHLHVVGKGGHERSVPISNDLAELILSAPTEYLFAGRTGAPITSDHLGKLISQTLPGAWTAHTLRHRFATMAYQASNDLRAVQELLGHASPVTTAVYTRVADDAMRRAAEAAHIS</sequence>
<dbReference type="GO" id="GO:0003677">
    <property type="term" value="F:DNA binding"/>
    <property type="evidence" value="ECO:0007669"/>
    <property type="project" value="UniProtKB-UniRule"/>
</dbReference>
<dbReference type="EMBL" id="LZSF01000136">
    <property type="protein sequence ID" value="OBA86762.1"/>
    <property type="molecule type" value="Genomic_DNA"/>
</dbReference>
<dbReference type="GO" id="GO:0006310">
    <property type="term" value="P:DNA recombination"/>
    <property type="evidence" value="ECO:0007669"/>
    <property type="project" value="UniProtKB-KW"/>
</dbReference>
<feature type="domain" description="Core-binding (CB)" evidence="5">
    <location>
        <begin position="68"/>
        <end position="147"/>
    </location>
</feature>
<evidence type="ECO:0008006" key="8">
    <source>
        <dbReference type="Google" id="ProtNLM"/>
    </source>
</evidence>
<dbReference type="Pfam" id="PF00589">
    <property type="entry name" value="Phage_integrase"/>
    <property type="match status" value="1"/>
</dbReference>
<protein>
    <recommendedName>
        <fullName evidence="8">Integrase</fullName>
    </recommendedName>
</protein>
<dbReference type="InterPro" id="IPR011010">
    <property type="entry name" value="DNA_brk_join_enz"/>
</dbReference>
<evidence type="ECO:0000313" key="6">
    <source>
        <dbReference type="EMBL" id="OBA86762.1"/>
    </source>
</evidence>
<dbReference type="PANTHER" id="PTHR30349">
    <property type="entry name" value="PHAGE INTEGRASE-RELATED"/>
    <property type="match status" value="1"/>
</dbReference>
<keyword evidence="1 3" id="KW-0238">DNA-binding</keyword>
<name>A0A1A0MMY0_MYCMU</name>
<dbReference type="PROSITE" id="PS51898">
    <property type="entry name" value="TYR_RECOMBINASE"/>
    <property type="match status" value="1"/>
</dbReference>
<feature type="domain" description="Tyr recombinase" evidence="4">
    <location>
        <begin position="168"/>
        <end position="331"/>
    </location>
</feature>
<dbReference type="SUPFAM" id="SSF56349">
    <property type="entry name" value="DNA breaking-rejoining enzymes"/>
    <property type="match status" value="1"/>
</dbReference>
<keyword evidence="2" id="KW-0233">DNA recombination</keyword>
<dbReference type="Proteomes" id="UP000093962">
    <property type="component" value="Unassembled WGS sequence"/>
</dbReference>
<dbReference type="AlphaFoldDB" id="A0A1A0MMY0"/>
<accession>A0A1A0MMY0</accession>
<organism evidence="6 7">
    <name type="scientific">Mycolicibacterium mucogenicum</name>
    <name type="common">Mycobacterium mucogenicum</name>
    <dbReference type="NCBI Taxonomy" id="56689"/>
    <lineage>
        <taxon>Bacteria</taxon>
        <taxon>Bacillati</taxon>
        <taxon>Actinomycetota</taxon>
        <taxon>Actinomycetes</taxon>
        <taxon>Mycobacteriales</taxon>
        <taxon>Mycobacteriaceae</taxon>
        <taxon>Mycolicibacterium</taxon>
    </lineage>
</organism>
<dbReference type="PROSITE" id="PS51900">
    <property type="entry name" value="CB"/>
    <property type="match status" value="1"/>
</dbReference>
<evidence type="ECO:0000256" key="1">
    <source>
        <dbReference type="ARBA" id="ARBA00023125"/>
    </source>
</evidence>
<dbReference type="PANTHER" id="PTHR30349:SF64">
    <property type="entry name" value="PROPHAGE INTEGRASE INTD-RELATED"/>
    <property type="match status" value="1"/>
</dbReference>
<dbReference type="InterPro" id="IPR050090">
    <property type="entry name" value="Tyrosine_recombinase_XerCD"/>
</dbReference>
<dbReference type="InterPro" id="IPR002104">
    <property type="entry name" value="Integrase_catalytic"/>
</dbReference>
<evidence type="ECO:0000259" key="4">
    <source>
        <dbReference type="PROSITE" id="PS51898"/>
    </source>
</evidence>
<evidence type="ECO:0000256" key="2">
    <source>
        <dbReference type="ARBA" id="ARBA00023172"/>
    </source>
</evidence>
<evidence type="ECO:0000259" key="5">
    <source>
        <dbReference type="PROSITE" id="PS51900"/>
    </source>
</evidence>
<evidence type="ECO:0000256" key="3">
    <source>
        <dbReference type="PROSITE-ProRule" id="PRU01248"/>
    </source>
</evidence>
<dbReference type="GO" id="GO:0015074">
    <property type="term" value="P:DNA integration"/>
    <property type="evidence" value="ECO:0007669"/>
    <property type="project" value="InterPro"/>
</dbReference>
<dbReference type="InterPro" id="IPR044068">
    <property type="entry name" value="CB"/>
</dbReference>
<dbReference type="InterPro" id="IPR013762">
    <property type="entry name" value="Integrase-like_cat_sf"/>
</dbReference>
<dbReference type="Gene3D" id="1.10.443.10">
    <property type="entry name" value="Intergrase catalytic core"/>
    <property type="match status" value="1"/>
</dbReference>
<evidence type="ECO:0000313" key="7">
    <source>
        <dbReference type="Proteomes" id="UP000093962"/>
    </source>
</evidence>
<gene>
    <name evidence="6" type="ORF">A5642_22030</name>
</gene>
<proteinExistence type="predicted"/>
<comment type="caution">
    <text evidence="6">The sequence shown here is derived from an EMBL/GenBank/DDBJ whole genome shotgun (WGS) entry which is preliminary data.</text>
</comment>
<reference evidence="6 7" key="1">
    <citation type="submission" date="2016-06" db="EMBL/GenBank/DDBJ databases">
        <authorList>
            <person name="Kjaerup R.B."/>
            <person name="Dalgaard T.S."/>
            <person name="Juul-Madsen H.R."/>
        </authorList>
    </citation>
    <scope>NUCLEOTIDE SEQUENCE [LARGE SCALE GENOMIC DNA]</scope>
    <source>
        <strain evidence="6 7">1199456.5</strain>
    </source>
</reference>